<organism evidence="14 15">
    <name type="scientific">Allacma fusca</name>
    <dbReference type="NCBI Taxonomy" id="39272"/>
    <lineage>
        <taxon>Eukaryota</taxon>
        <taxon>Metazoa</taxon>
        <taxon>Ecdysozoa</taxon>
        <taxon>Arthropoda</taxon>
        <taxon>Hexapoda</taxon>
        <taxon>Collembola</taxon>
        <taxon>Symphypleona</taxon>
        <taxon>Sminthuridae</taxon>
        <taxon>Allacma</taxon>
    </lineage>
</organism>
<feature type="transmembrane region" description="Helical" evidence="12">
    <location>
        <begin position="30"/>
        <end position="57"/>
    </location>
</feature>
<evidence type="ECO:0000256" key="10">
    <source>
        <dbReference type="ARBA" id="ARBA00023224"/>
    </source>
</evidence>
<comment type="caution">
    <text evidence="14">The sequence shown here is derived from an EMBL/GenBank/DDBJ whole genome shotgun (WGS) entry which is preliminary data.</text>
</comment>
<dbReference type="PANTHER" id="PTHR24248:SF174">
    <property type="entry name" value="TYRAMINE_OCTOPAMINE RECEPTOR"/>
    <property type="match status" value="1"/>
</dbReference>
<feature type="transmembrane region" description="Helical" evidence="12">
    <location>
        <begin position="106"/>
        <end position="126"/>
    </location>
</feature>
<dbReference type="PANTHER" id="PTHR24248">
    <property type="entry name" value="ADRENERGIC RECEPTOR-RELATED G-PROTEIN COUPLED RECEPTOR"/>
    <property type="match status" value="1"/>
</dbReference>
<protein>
    <recommendedName>
        <fullName evidence="13">G-protein coupled receptors family 1 profile domain-containing protein</fullName>
    </recommendedName>
</protein>
<feature type="compositionally biased region" description="Polar residues" evidence="11">
    <location>
        <begin position="323"/>
        <end position="336"/>
    </location>
</feature>
<keyword evidence="8" id="KW-0675">Receptor</keyword>
<dbReference type="GO" id="GO:0004930">
    <property type="term" value="F:G protein-coupled receptor activity"/>
    <property type="evidence" value="ECO:0007669"/>
    <property type="project" value="UniProtKB-KW"/>
</dbReference>
<comment type="subcellular location">
    <subcellularLocation>
        <location evidence="1">Cell membrane</location>
        <topology evidence="1">Multi-pass membrane protein</topology>
    </subcellularLocation>
</comment>
<dbReference type="GO" id="GO:0005886">
    <property type="term" value="C:plasma membrane"/>
    <property type="evidence" value="ECO:0007669"/>
    <property type="project" value="UniProtKB-SubCell"/>
</dbReference>
<keyword evidence="9" id="KW-0325">Glycoprotein</keyword>
<evidence type="ECO:0000256" key="2">
    <source>
        <dbReference type="ARBA" id="ARBA00010663"/>
    </source>
</evidence>
<feature type="compositionally biased region" description="Polar residues" evidence="11">
    <location>
        <begin position="281"/>
        <end position="293"/>
    </location>
</feature>
<feature type="compositionally biased region" description="Polar residues" evidence="11">
    <location>
        <begin position="343"/>
        <end position="375"/>
    </location>
</feature>
<evidence type="ECO:0000256" key="11">
    <source>
        <dbReference type="SAM" id="MobiDB-lite"/>
    </source>
</evidence>
<reference evidence="14" key="1">
    <citation type="submission" date="2021-06" db="EMBL/GenBank/DDBJ databases">
        <authorList>
            <person name="Hodson N. C."/>
            <person name="Mongue J. A."/>
            <person name="Jaron S. K."/>
        </authorList>
    </citation>
    <scope>NUCLEOTIDE SEQUENCE</scope>
</reference>
<evidence type="ECO:0000256" key="9">
    <source>
        <dbReference type="ARBA" id="ARBA00023180"/>
    </source>
</evidence>
<feature type="compositionally biased region" description="Basic residues" evidence="11">
    <location>
        <begin position="266"/>
        <end position="280"/>
    </location>
</feature>
<name>A0A8J2KX09_9HEXA</name>
<feature type="region of interest" description="Disordered" evidence="11">
    <location>
        <begin position="266"/>
        <end position="376"/>
    </location>
</feature>
<dbReference type="AlphaFoldDB" id="A0A8J2KX09"/>
<keyword evidence="5 12" id="KW-1133">Transmembrane helix</keyword>
<evidence type="ECO:0000256" key="8">
    <source>
        <dbReference type="ARBA" id="ARBA00023170"/>
    </source>
</evidence>
<dbReference type="Pfam" id="PF00001">
    <property type="entry name" value="7tm_1"/>
    <property type="match status" value="1"/>
</dbReference>
<evidence type="ECO:0000256" key="6">
    <source>
        <dbReference type="ARBA" id="ARBA00023040"/>
    </source>
</evidence>
<feature type="transmembrane region" description="Helical" evidence="12">
    <location>
        <begin position="64"/>
        <end position="86"/>
    </location>
</feature>
<feature type="transmembrane region" description="Helical" evidence="12">
    <location>
        <begin position="481"/>
        <end position="504"/>
    </location>
</feature>
<evidence type="ECO:0000256" key="3">
    <source>
        <dbReference type="ARBA" id="ARBA00022475"/>
    </source>
</evidence>
<evidence type="ECO:0000256" key="12">
    <source>
        <dbReference type="SAM" id="Phobius"/>
    </source>
</evidence>
<feature type="domain" description="G-protein coupled receptors family 1 profile" evidence="13">
    <location>
        <begin position="47"/>
        <end position="501"/>
    </location>
</feature>
<keyword evidence="4 12" id="KW-0812">Transmembrane</keyword>
<evidence type="ECO:0000313" key="14">
    <source>
        <dbReference type="EMBL" id="CAG7821511.1"/>
    </source>
</evidence>
<dbReference type="SMART" id="SM01381">
    <property type="entry name" value="7TM_GPCR_Srsx"/>
    <property type="match status" value="1"/>
</dbReference>
<dbReference type="Proteomes" id="UP000708208">
    <property type="component" value="Unassembled WGS sequence"/>
</dbReference>
<dbReference type="PROSITE" id="PS00237">
    <property type="entry name" value="G_PROTEIN_RECEP_F1_1"/>
    <property type="match status" value="1"/>
</dbReference>
<dbReference type="CDD" id="cd15063">
    <property type="entry name" value="7tmA_Octopamine_R"/>
    <property type="match status" value="1"/>
</dbReference>
<dbReference type="PROSITE" id="PS50262">
    <property type="entry name" value="G_PROTEIN_RECEP_F1_2"/>
    <property type="match status" value="1"/>
</dbReference>
<feature type="transmembrane region" description="Helical" evidence="12">
    <location>
        <begin position="206"/>
        <end position="227"/>
    </location>
</feature>
<sequence>MMKGSVEEFNYLNVSCDEVFDLLDWKDAKVLSSLLVLAFINIVVIVGNCLVILAVFISTKLRTVTNLFIVSLAVADLMVGIAVLPFSATWEIFEIWIFGELWCSMWLAVDVWMCTASILNLCAISLDRYVAVTRPVTYPSIMSSKKAKILIGAVWVLSFLICFPPLVGWNDRKRTYTRQPFNNSTMMVTAEDKCTLTCELTNDKGYVVYSAVGSFFLPMFVMLFFYWRIYRAAVETTRAINQGFRTTKGSRLLGTRFEEQRLTLRIHRGRSVQNHHHRSNSPKPISPSNGRLHSTSTSISRSRSHERINVHLTPPPRGKRSSSYKPRATYNSNFSPSKRRTFHATSRSGEGCSTSTAGTKPMSCRQQQQSDTLNLPMTAEKRRLVHASESESSTPSPSPTLCAAANTKYETLSSSSAEDAKPKLISKMGKRNIKAQVKRFRMETKAAKTLGIIVGGFILCWLPFFTMYLVRAFCSTCIPKLLFSILFWLGYCNSALNPCIYALFSKDFRFAFKKIICRCVCQREKKPQPQVVPIFLSSLGDDSEGNNEQASDSH</sequence>
<evidence type="ECO:0000259" key="13">
    <source>
        <dbReference type="PROSITE" id="PS50262"/>
    </source>
</evidence>
<gene>
    <name evidence="14" type="ORF">AFUS01_LOCUS31844</name>
</gene>
<evidence type="ECO:0000313" key="15">
    <source>
        <dbReference type="Proteomes" id="UP000708208"/>
    </source>
</evidence>
<feature type="transmembrane region" description="Helical" evidence="12">
    <location>
        <begin position="147"/>
        <end position="167"/>
    </location>
</feature>
<keyword evidence="15" id="KW-1185">Reference proteome</keyword>
<keyword evidence="6" id="KW-0297">G-protein coupled receptor</keyword>
<evidence type="ECO:0000256" key="5">
    <source>
        <dbReference type="ARBA" id="ARBA00022989"/>
    </source>
</evidence>
<keyword evidence="10" id="KW-0807">Transducer</keyword>
<proteinExistence type="inferred from homology"/>
<dbReference type="InterPro" id="IPR000276">
    <property type="entry name" value="GPCR_Rhodpsn"/>
</dbReference>
<accession>A0A8J2KX09</accession>
<dbReference type="SUPFAM" id="SSF81321">
    <property type="entry name" value="Family A G protein-coupled receptor-like"/>
    <property type="match status" value="1"/>
</dbReference>
<evidence type="ECO:0000256" key="4">
    <source>
        <dbReference type="ARBA" id="ARBA00022692"/>
    </source>
</evidence>
<dbReference type="OrthoDB" id="6358729at2759"/>
<keyword evidence="3" id="KW-1003">Cell membrane</keyword>
<keyword evidence="7 12" id="KW-0472">Membrane</keyword>
<comment type="similarity">
    <text evidence="2">Belongs to the G-protein coupled receptor 1 family.</text>
</comment>
<evidence type="ECO:0000256" key="1">
    <source>
        <dbReference type="ARBA" id="ARBA00004651"/>
    </source>
</evidence>
<evidence type="ECO:0000256" key="7">
    <source>
        <dbReference type="ARBA" id="ARBA00023136"/>
    </source>
</evidence>
<feature type="transmembrane region" description="Helical" evidence="12">
    <location>
        <begin position="449"/>
        <end position="469"/>
    </location>
</feature>
<dbReference type="InterPro" id="IPR017452">
    <property type="entry name" value="GPCR_Rhodpsn_7TM"/>
</dbReference>
<dbReference type="EMBL" id="CAJVCH010513392">
    <property type="protein sequence ID" value="CAG7821511.1"/>
    <property type="molecule type" value="Genomic_DNA"/>
</dbReference>